<gene>
    <name evidence="3" type="primary">LOC100825723</name>
    <name evidence="2" type="ORF">BRADI_3g12020v3</name>
</gene>
<accession>I1I005</accession>
<dbReference type="OrthoDB" id="675991at2759"/>
<evidence type="ECO:0000256" key="1">
    <source>
        <dbReference type="SAM" id="MobiDB-lite"/>
    </source>
</evidence>
<dbReference type="Proteomes" id="UP000008810">
    <property type="component" value="Chromosome 3"/>
</dbReference>
<feature type="compositionally biased region" description="Polar residues" evidence="1">
    <location>
        <begin position="111"/>
        <end position="126"/>
    </location>
</feature>
<feature type="compositionally biased region" description="Low complexity" evidence="1">
    <location>
        <begin position="53"/>
        <end position="89"/>
    </location>
</feature>
<dbReference type="GeneID" id="100825723"/>
<evidence type="ECO:0000313" key="4">
    <source>
        <dbReference type="Proteomes" id="UP000008810"/>
    </source>
</evidence>
<evidence type="ECO:0000313" key="3">
    <source>
        <dbReference type="EnsemblPlants" id="KQJ94647"/>
    </source>
</evidence>
<dbReference type="eggNOG" id="ENOG502R6HU">
    <property type="taxonomic scope" value="Eukaryota"/>
</dbReference>
<dbReference type="HOGENOM" id="CLU_048663_0_0_1"/>
<reference evidence="2 3" key="1">
    <citation type="journal article" date="2010" name="Nature">
        <title>Genome sequencing and analysis of the model grass Brachypodium distachyon.</title>
        <authorList>
            <consortium name="International Brachypodium Initiative"/>
        </authorList>
    </citation>
    <scope>NUCLEOTIDE SEQUENCE [LARGE SCALE GENOMIC DNA]</scope>
    <source>
        <strain evidence="2">Bd21</strain>
        <strain evidence="3">cv. Bd21</strain>
    </source>
</reference>
<feature type="compositionally biased region" description="Basic and acidic residues" evidence="1">
    <location>
        <begin position="304"/>
        <end position="314"/>
    </location>
</feature>
<reference evidence="2" key="2">
    <citation type="submission" date="2017-06" db="EMBL/GenBank/DDBJ databases">
        <title>WGS assembly of Brachypodium distachyon.</title>
        <authorList>
            <consortium name="The International Brachypodium Initiative"/>
            <person name="Lucas S."/>
            <person name="Harmon-Smith M."/>
            <person name="Lail K."/>
            <person name="Tice H."/>
            <person name="Grimwood J."/>
            <person name="Bruce D."/>
            <person name="Barry K."/>
            <person name="Shu S."/>
            <person name="Lindquist E."/>
            <person name="Wang M."/>
            <person name="Pitluck S."/>
            <person name="Vogel J.P."/>
            <person name="Garvin D.F."/>
            <person name="Mockler T.C."/>
            <person name="Schmutz J."/>
            <person name="Rokhsar D."/>
            <person name="Bevan M.W."/>
        </authorList>
    </citation>
    <scope>NUCLEOTIDE SEQUENCE</scope>
    <source>
        <strain evidence="2">Bd21</strain>
    </source>
</reference>
<dbReference type="EMBL" id="CM000882">
    <property type="protein sequence ID" value="KQJ94647.1"/>
    <property type="molecule type" value="Genomic_DNA"/>
</dbReference>
<reference evidence="3" key="3">
    <citation type="submission" date="2018-08" db="UniProtKB">
        <authorList>
            <consortium name="EnsemblPlants"/>
        </authorList>
    </citation>
    <scope>IDENTIFICATION</scope>
    <source>
        <strain evidence="3">cv. Bd21</strain>
    </source>
</reference>
<sequence length="388" mass="42166">MATSRREPPHSDARINKTARNMSAMLKRTESDQGFRRARSVPRTPDRKPSPSPTSSSSNARRLSSSFNARTASPASSSSHGKTLHSSSSMATRGKADRSGGTSLWPPAATHSPSSNRGARSPSMPQKSKLPSRPGLEKTTVPPCSSPRLGTQKTQAVSAVRTPGSTSKKKSGGGANSAASMQRTKSVPIQAPKIDEREVELLIEFDEMESISTPSIEEHLQQRLPDPIELNYADPIASHDAPNKPSSNQHESEKKEQATEEQLGAKGYEEENADDGINSRSHVLKETVDETKIRQVASGTGLKEAVDESASKEEAAIEPELIVNHQETNKAKGEKVMPLKNTKELVQQWRQDEGRRSGVKEESRSKLMGQRRSKIMALIGKFETAMSG</sequence>
<name>I1I005_BRADI</name>
<dbReference type="AlphaFoldDB" id="I1I005"/>
<dbReference type="EnsemblPlants" id="KQJ94647">
    <property type="protein sequence ID" value="KQJ94647"/>
    <property type="gene ID" value="BRADI_3g12020v3"/>
</dbReference>
<organism evidence="2">
    <name type="scientific">Brachypodium distachyon</name>
    <name type="common">Purple false brome</name>
    <name type="synonym">Trachynia distachya</name>
    <dbReference type="NCBI Taxonomy" id="15368"/>
    <lineage>
        <taxon>Eukaryota</taxon>
        <taxon>Viridiplantae</taxon>
        <taxon>Streptophyta</taxon>
        <taxon>Embryophyta</taxon>
        <taxon>Tracheophyta</taxon>
        <taxon>Spermatophyta</taxon>
        <taxon>Magnoliopsida</taxon>
        <taxon>Liliopsida</taxon>
        <taxon>Poales</taxon>
        <taxon>Poaceae</taxon>
        <taxon>BOP clade</taxon>
        <taxon>Pooideae</taxon>
        <taxon>Stipodae</taxon>
        <taxon>Brachypodieae</taxon>
        <taxon>Brachypodium</taxon>
    </lineage>
</organism>
<evidence type="ECO:0000313" key="2">
    <source>
        <dbReference type="EMBL" id="KQJ94647.1"/>
    </source>
</evidence>
<feature type="compositionally biased region" description="Basic and acidic residues" evidence="1">
    <location>
        <begin position="1"/>
        <end position="15"/>
    </location>
</feature>
<feature type="region of interest" description="Disordered" evidence="1">
    <location>
        <begin position="1"/>
        <end position="194"/>
    </location>
</feature>
<keyword evidence="4" id="KW-1185">Reference proteome</keyword>
<feature type="compositionally biased region" description="Polar residues" evidence="1">
    <location>
        <begin position="148"/>
        <end position="157"/>
    </location>
</feature>
<dbReference type="RefSeq" id="XP_003571260.1">
    <property type="nucleotide sequence ID" value="XM_003571212.4"/>
</dbReference>
<protein>
    <recommendedName>
        <fullName evidence="5">Calmodulin-binding domain-containing protein</fullName>
    </recommendedName>
</protein>
<feature type="compositionally biased region" description="Basic and acidic residues" evidence="1">
    <location>
        <begin position="350"/>
        <end position="365"/>
    </location>
</feature>
<dbReference type="OMA" id="WRKDEGR"/>
<feature type="region of interest" description="Disordered" evidence="1">
    <location>
        <begin position="349"/>
        <end position="370"/>
    </location>
</feature>
<feature type="compositionally biased region" description="Basic and acidic residues" evidence="1">
    <location>
        <begin position="283"/>
        <end position="293"/>
    </location>
</feature>
<dbReference type="STRING" id="15368.I1I005"/>
<proteinExistence type="predicted"/>
<dbReference type="Gramene" id="KQJ94647">
    <property type="protein sequence ID" value="KQJ94647"/>
    <property type="gene ID" value="BRADI_3g12020v3"/>
</dbReference>
<evidence type="ECO:0008006" key="5">
    <source>
        <dbReference type="Google" id="ProtNLM"/>
    </source>
</evidence>
<dbReference type="KEGG" id="bdi:100825723"/>
<feature type="region of interest" description="Disordered" evidence="1">
    <location>
        <begin position="209"/>
        <end position="314"/>
    </location>
</feature>